<dbReference type="NCBIfam" id="TIGR02532">
    <property type="entry name" value="IV_pilin_GFxxxE"/>
    <property type="match status" value="1"/>
</dbReference>
<keyword evidence="5 6" id="KW-0472">Membrane</keyword>
<keyword evidence="2" id="KW-0488">Methylation</keyword>
<dbReference type="PANTHER" id="PTHR30093:SF44">
    <property type="entry name" value="TYPE II SECRETION SYSTEM CORE PROTEIN G"/>
    <property type="match status" value="1"/>
</dbReference>
<evidence type="ECO:0000256" key="3">
    <source>
        <dbReference type="ARBA" id="ARBA00022692"/>
    </source>
</evidence>
<dbReference type="InterPro" id="IPR000983">
    <property type="entry name" value="Bac_GSPG_pilin"/>
</dbReference>
<dbReference type="PANTHER" id="PTHR30093">
    <property type="entry name" value="GENERAL SECRETION PATHWAY PROTEIN G"/>
    <property type="match status" value="1"/>
</dbReference>
<evidence type="ECO:0000313" key="7">
    <source>
        <dbReference type="EMBL" id="UTW07129.1"/>
    </source>
</evidence>
<dbReference type="PROSITE" id="PS00409">
    <property type="entry name" value="PROKAR_NTER_METHYL"/>
    <property type="match status" value="1"/>
</dbReference>
<gene>
    <name evidence="7" type="ORF">KDW96_18470</name>
</gene>
<protein>
    <submittedName>
        <fullName evidence="7">Prepilin-type N-terminal cleavage/methylation domain-containing protein</fullName>
    </submittedName>
</protein>
<dbReference type="EMBL" id="CP073346">
    <property type="protein sequence ID" value="UTW07129.1"/>
    <property type="molecule type" value="Genomic_DNA"/>
</dbReference>
<evidence type="ECO:0000256" key="6">
    <source>
        <dbReference type="SAM" id="Phobius"/>
    </source>
</evidence>
<dbReference type="Gene3D" id="3.30.700.10">
    <property type="entry name" value="Glycoprotein, Type 4 Pilin"/>
    <property type="match status" value="1"/>
</dbReference>
<evidence type="ECO:0000256" key="2">
    <source>
        <dbReference type="ARBA" id="ARBA00022481"/>
    </source>
</evidence>
<accession>A0ABY5H6R0</accession>
<dbReference type="SUPFAM" id="SSF54523">
    <property type="entry name" value="Pili subunits"/>
    <property type="match status" value="1"/>
</dbReference>
<keyword evidence="8" id="KW-1185">Reference proteome</keyword>
<comment type="subcellular location">
    <subcellularLocation>
        <location evidence="1">Membrane</location>
        <topology evidence="1">Single-pass membrane protein</topology>
    </subcellularLocation>
</comment>
<sequence length="178" mass="18699">MCRKNPQAVRGFTLVELLIVVIILAVLAAIVVPQFASSTEDAKSAAADSSLANLRSTIDLYYQQHGKYPAAVTAVPTKACSGTAGTGALTTEAAFLAQLTLYSDADGGTCSVLDATNHKFGPYLKKATMPADPFMNVSTVQVVSTGDLNMLASGTTGGWKYDTLTGKVIINHTDHDDR</sequence>
<dbReference type="Proteomes" id="UP001059672">
    <property type="component" value="Chromosome"/>
</dbReference>
<proteinExistence type="predicted"/>
<keyword evidence="3 6" id="KW-0812">Transmembrane</keyword>
<evidence type="ECO:0000256" key="5">
    <source>
        <dbReference type="ARBA" id="ARBA00023136"/>
    </source>
</evidence>
<dbReference type="RefSeq" id="WP_255837690.1">
    <property type="nucleotide sequence ID" value="NZ_CP073346.1"/>
</dbReference>
<dbReference type="Pfam" id="PF07963">
    <property type="entry name" value="N_methyl"/>
    <property type="match status" value="1"/>
</dbReference>
<dbReference type="InterPro" id="IPR012902">
    <property type="entry name" value="N_methyl_site"/>
</dbReference>
<evidence type="ECO:0000256" key="4">
    <source>
        <dbReference type="ARBA" id="ARBA00022989"/>
    </source>
</evidence>
<keyword evidence="4 6" id="KW-1133">Transmembrane helix</keyword>
<evidence type="ECO:0000256" key="1">
    <source>
        <dbReference type="ARBA" id="ARBA00004167"/>
    </source>
</evidence>
<dbReference type="PRINTS" id="PR00813">
    <property type="entry name" value="BCTERIALGSPG"/>
</dbReference>
<feature type="transmembrane region" description="Helical" evidence="6">
    <location>
        <begin position="12"/>
        <end position="32"/>
    </location>
</feature>
<evidence type="ECO:0000313" key="8">
    <source>
        <dbReference type="Proteomes" id="UP001059672"/>
    </source>
</evidence>
<name>A0ABY5H6R0_9PSED</name>
<organism evidence="7 8">
    <name type="scientific">Pseudomonas benzenivorans</name>
    <dbReference type="NCBI Taxonomy" id="556533"/>
    <lineage>
        <taxon>Bacteria</taxon>
        <taxon>Pseudomonadati</taxon>
        <taxon>Pseudomonadota</taxon>
        <taxon>Gammaproteobacteria</taxon>
        <taxon>Pseudomonadales</taxon>
        <taxon>Pseudomonadaceae</taxon>
        <taxon>Pseudomonas</taxon>
    </lineage>
</organism>
<dbReference type="InterPro" id="IPR045584">
    <property type="entry name" value="Pilin-like"/>
</dbReference>
<reference evidence="7" key="1">
    <citation type="submission" date="2021-04" db="EMBL/GenBank/DDBJ databases">
        <title>Oceanospirillales bacteria with DddD are important DMSP degraders in coastal seawater.</title>
        <authorList>
            <person name="Liu J."/>
        </authorList>
    </citation>
    <scope>NUCLEOTIDE SEQUENCE</scope>
    <source>
        <strain evidence="7">D13-4</strain>
    </source>
</reference>